<dbReference type="AlphaFoldDB" id="A0A0P0RQ76"/>
<reference evidence="2 3" key="1">
    <citation type="journal article" date="2014" name="Genome Announc.">
        <title>Draft Genome Sequence of the Haloacid-Degrading Burkholderia caribensis Strain MBA4.</title>
        <authorList>
            <person name="Pan Y."/>
            <person name="Kong K.F."/>
            <person name="Tsang J.S."/>
        </authorList>
    </citation>
    <scope>NUCLEOTIDE SEQUENCE [LARGE SCALE GENOMIC DNA]</scope>
    <source>
        <strain evidence="2 3">MBA4</strain>
        <plasmid evidence="3">Plasmid</plasmid>
    </source>
</reference>
<dbReference type="KEGG" id="bcai:K788_0002000"/>
<dbReference type="GeneID" id="69974566"/>
<evidence type="ECO:0000256" key="1">
    <source>
        <dbReference type="SAM" id="Phobius"/>
    </source>
</evidence>
<feature type="transmembrane region" description="Helical" evidence="1">
    <location>
        <begin position="255"/>
        <end position="274"/>
    </location>
</feature>
<dbReference type="Proteomes" id="UP000019146">
    <property type="component" value="Plasmid unnamed"/>
</dbReference>
<feature type="transmembrane region" description="Helical" evidence="1">
    <location>
        <begin position="169"/>
        <end position="189"/>
    </location>
</feature>
<geneLocation type="plasmid" evidence="3"/>
<dbReference type="RefSeq" id="WP_035992794.1">
    <property type="nucleotide sequence ID" value="NZ_CP012748.1"/>
</dbReference>
<feature type="transmembrane region" description="Helical" evidence="1">
    <location>
        <begin position="141"/>
        <end position="160"/>
    </location>
</feature>
<feature type="transmembrane region" description="Helical" evidence="1">
    <location>
        <begin position="109"/>
        <end position="129"/>
    </location>
</feature>
<feature type="transmembrane region" description="Helical" evidence="1">
    <location>
        <begin position="201"/>
        <end position="219"/>
    </location>
</feature>
<organism evidence="2 3">
    <name type="scientific">Paraburkholderia caribensis MBA4</name>
    <dbReference type="NCBI Taxonomy" id="1323664"/>
    <lineage>
        <taxon>Bacteria</taxon>
        <taxon>Pseudomonadati</taxon>
        <taxon>Pseudomonadota</taxon>
        <taxon>Betaproteobacteria</taxon>
        <taxon>Burkholderiales</taxon>
        <taxon>Burkholderiaceae</taxon>
        <taxon>Paraburkholderia</taxon>
    </lineage>
</organism>
<feature type="transmembrane region" description="Helical" evidence="1">
    <location>
        <begin position="57"/>
        <end position="77"/>
    </location>
</feature>
<feature type="transmembrane region" description="Helical" evidence="1">
    <location>
        <begin position="28"/>
        <end position="45"/>
    </location>
</feature>
<sequence length="284" mass="30313">MRPYIAAFTAIILWSAFATLSLPLRHLPPLLVTGLALVAGSLVTLRHISAWKVRWSTFIFGSGCLFLYHFCLLKSFTYGSVPVANLINYTWPFLLVLMSSICNGRKRGCFAKLTCCAVGFIGCAVLVLQPMTNGTFEARNSIGYGFAAAAAVVWAGYTFLTPRFEAHSAWAVGGFCAASGLAALAVHAVAGPSVELSVRDVAWIAAIGVGPLGIAFVAWNHASRFCDPGLLGSISYLCPPLSLVTLRIADPGAVIDWSTLAISMLMSVCGIFMSQHWRRGALSS</sequence>
<keyword evidence="1" id="KW-1133">Transmembrane helix</keyword>
<gene>
    <name evidence="2" type="ORF">K788_0002000</name>
</gene>
<keyword evidence="1" id="KW-0812">Transmembrane</keyword>
<dbReference type="InterPro" id="IPR037185">
    <property type="entry name" value="EmrE-like"/>
</dbReference>
<dbReference type="EMBL" id="CP012748">
    <property type="protein sequence ID" value="ALL71180.1"/>
    <property type="molecule type" value="Genomic_DNA"/>
</dbReference>
<protein>
    <submittedName>
        <fullName evidence="2">Permease of the drug/metabolite transporter (DMT) superfamily</fullName>
    </submittedName>
</protein>
<feature type="transmembrane region" description="Helical" evidence="1">
    <location>
        <begin position="231"/>
        <end position="249"/>
    </location>
</feature>
<feature type="transmembrane region" description="Helical" evidence="1">
    <location>
        <begin position="83"/>
        <end position="102"/>
    </location>
</feature>
<keyword evidence="1" id="KW-0472">Membrane</keyword>
<evidence type="ECO:0000313" key="3">
    <source>
        <dbReference type="Proteomes" id="UP000019146"/>
    </source>
</evidence>
<keyword evidence="2" id="KW-0614">Plasmid</keyword>
<proteinExistence type="predicted"/>
<dbReference type="SUPFAM" id="SSF103481">
    <property type="entry name" value="Multidrug resistance efflux transporter EmrE"/>
    <property type="match status" value="1"/>
</dbReference>
<evidence type="ECO:0000313" key="2">
    <source>
        <dbReference type="EMBL" id="ALL71180.1"/>
    </source>
</evidence>
<accession>A0A0P0RQ76</accession>
<name>A0A0P0RQ76_9BURK</name>